<name>A0A6G1HET0_9PEZI</name>
<comment type="subcellular location">
    <subcellularLocation>
        <location evidence="1">Membrane</location>
    </subcellularLocation>
</comment>
<dbReference type="Proteomes" id="UP000800041">
    <property type="component" value="Unassembled WGS sequence"/>
</dbReference>
<organism evidence="6 7">
    <name type="scientific">Aulographum hederae CBS 113979</name>
    <dbReference type="NCBI Taxonomy" id="1176131"/>
    <lineage>
        <taxon>Eukaryota</taxon>
        <taxon>Fungi</taxon>
        <taxon>Dikarya</taxon>
        <taxon>Ascomycota</taxon>
        <taxon>Pezizomycotina</taxon>
        <taxon>Dothideomycetes</taxon>
        <taxon>Pleosporomycetidae</taxon>
        <taxon>Aulographales</taxon>
        <taxon>Aulographaceae</taxon>
    </lineage>
</organism>
<dbReference type="OrthoDB" id="2012278at2759"/>
<dbReference type="EMBL" id="ML977139">
    <property type="protein sequence ID" value="KAF1991683.1"/>
    <property type="molecule type" value="Genomic_DNA"/>
</dbReference>
<evidence type="ECO:0000313" key="6">
    <source>
        <dbReference type="EMBL" id="KAF1991683.1"/>
    </source>
</evidence>
<dbReference type="GO" id="GO:0005829">
    <property type="term" value="C:cytosol"/>
    <property type="evidence" value="ECO:0007669"/>
    <property type="project" value="TreeGrafter"/>
</dbReference>
<dbReference type="AlphaFoldDB" id="A0A6G1HET0"/>
<dbReference type="PANTHER" id="PTHR13608:SF3">
    <property type="entry name" value="ARMADILLO-LIKE HELICAL DOMAIN-CONTAINING PROTEIN 3"/>
    <property type="match status" value="1"/>
</dbReference>
<keyword evidence="3" id="KW-1133">Transmembrane helix</keyword>
<evidence type="ECO:0000256" key="1">
    <source>
        <dbReference type="ARBA" id="ARBA00004370"/>
    </source>
</evidence>
<feature type="domain" description="Armadillo-like helical" evidence="5">
    <location>
        <begin position="401"/>
        <end position="627"/>
    </location>
</feature>
<dbReference type="GO" id="GO:0016020">
    <property type="term" value="C:membrane"/>
    <property type="evidence" value="ECO:0007669"/>
    <property type="project" value="UniProtKB-SubCell"/>
</dbReference>
<dbReference type="InterPro" id="IPR013636">
    <property type="entry name" value="ARMH3_C"/>
</dbReference>
<keyword evidence="2" id="KW-0812">Transmembrane</keyword>
<keyword evidence="4" id="KW-0472">Membrane</keyword>
<reference evidence="6" key="1">
    <citation type="journal article" date="2020" name="Stud. Mycol.">
        <title>101 Dothideomycetes genomes: a test case for predicting lifestyles and emergence of pathogens.</title>
        <authorList>
            <person name="Haridas S."/>
            <person name="Albert R."/>
            <person name="Binder M."/>
            <person name="Bloem J."/>
            <person name="Labutti K."/>
            <person name="Salamov A."/>
            <person name="Andreopoulos B."/>
            <person name="Baker S."/>
            <person name="Barry K."/>
            <person name="Bills G."/>
            <person name="Bluhm B."/>
            <person name="Cannon C."/>
            <person name="Castanera R."/>
            <person name="Culley D."/>
            <person name="Daum C."/>
            <person name="Ezra D."/>
            <person name="Gonzalez J."/>
            <person name="Henrissat B."/>
            <person name="Kuo A."/>
            <person name="Liang C."/>
            <person name="Lipzen A."/>
            <person name="Lutzoni F."/>
            <person name="Magnuson J."/>
            <person name="Mondo S."/>
            <person name="Nolan M."/>
            <person name="Ohm R."/>
            <person name="Pangilinan J."/>
            <person name="Park H.-J."/>
            <person name="Ramirez L."/>
            <person name="Alfaro M."/>
            <person name="Sun H."/>
            <person name="Tritt A."/>
            <person name="Yoshinaga Y."/>
            <person name="Zwiers L.-H."/>
            <person name="Turgeon B."/>
            <person name="Goodwin S."/>
            <person name="Spatafora J."/>
            <person name="Crous P."/>
            <person name="Grigoriev I."/>
        </authorList>
    </citation>
    <scope>NUCLEOTIDE SEQUENCE</scope>
    <source>
        <strain evidence="6">CBS 113979</strain>
    </source>
</reference>
<evidence type="ECO:0000259" key="5">
    <source>
        <dbReference type="SMART" id="SM01158"/>
    </source>
</evidence>
<gene>
    <name evidence="6" type="ORF">K402DRAFT_409795</name>
</gene>
<dbReference type="SMART" id="SM01158">
    <property type="entry name" value="DUF1741"/>
    <property type="match status" value="1"/>
</dbReference>
<dbReference type="InterPro" id="IPR039868">
    <property type="entry name" value="ARMD3-like"/>
</dbReference>
<evidence type="ECO:0000256" key="3">
    <source>
        <dbReference type="ARBA" id="ARBA00022989"/>
    </source>
</evidence>
<evidence type="ECO:0000313" key="7">
    <source>
        <dbReference type="Proteomes" id="UP000800041"/>
    </source>
</evidence>
<proteinExistence type="predicted"/>
<dbReference type="PANTHER" id="PTHR13608">
    <property type="entry name" value="ARMADILLO-LIKE HELICAL DOMAIN-CONTAINING PROTEIN 3"/>
    <property type="match status" value="1"/>
</dbReference>
<evidence type="ECO:0000256" key="4">
    <source>
        <dbReference type="ARBA" id="ARBA00023136"/>
    </source>
</evidence>
<accession>A0A6G1HET0</accession>
<sequence length="636" mass="71742">MEQSPLTLQSRPETFQPKVVEHYKALFADEDDFVDKPEGFWRELFLLKPDPSSLHHILDDLTADDLLHLQAHSHQIIIHAVDCIKASNAPSDEHALDTLTVYLAAVLSKRYTNPSSDIISVLAGLHDADAVISDLVGTLDSVIRNGRTLQLRQKAIRAALSVTSGAYQTGLISYFTHRDMFPALMKFVHDSEEPLQILEPFVLLGLLANYNKFEFQNPYRLRLDDFVNDATIKKIVLSVGATCRVARDRYISIQEDLPEGWTVSSTLNMIGLGVLARGSRPAAPVLSPEDMKQQFSKLPGPEAALLLSTYDFVNANKLFCFNLVTMAPASKAETSPFSDVLSLTSYTFQHAHRTGRAALYTHVCLYILRNLLEDQVLAKQICSEDSNNIVRLCRQRQPYLPLVHKERPYACAILDIMVDGINHNLRRRLDVEFYIQCIDVLLRIVSFLGRSRVRLAYHWSELWRGLLSFFKFLNTYATDIKPLYGSSVLVDRLINLVALSLSTGELFLPDPSSYDDLFYKLVETGDILTQFKATYDLSSKSASSSIDVLISVSSHYSELLESSQKNKTRSKSLSTKEVHRVIKQGYETLSIQAREGLDSWERFREADYRTALKRAARITVEDAKGLVGSDDVLELR</sequence>
<keyword evidence="7" id="KW-1185">Reference proteome</keyword>
<dbReference type="Pfam" id="PF08427">
    <property type="entry name" value="ARMH3_C"/>
    <property type="match status" value="1"/>
</dbReference>
<protein>
    <submittedName>
        <fullName evidence="6">DUF1741-domain-containing protein</fullName>
    </submittedName>
</protein>
<evidence type="ECO:0000256" key="2">
    <source>
        <dbReference type="ARBA" id="ARBA00022692"/>
    </source>
</evidence>